<dbReference type="AlphaFoldDB" id="A0A1F6FMU0"/>
<dbReference type="InterPro" id="IPR011990">
    <property type="entry name" value="TPR-like_helical_dom_sf"/>
</dbReference>
<sequence>MLKKIISTLLYATIFLLPVFFLPVTVFPLAWNKHVLLLVLSFLALILWLINVIKSGELKLNWTKLSSAVLILLAVLAASTIFSGARAYSFWSAISAESSLNFILYIIIFFLVSNVFDQDKDIIKALIFLLISSALVNLLFLIQLFFGSVLPWDFAQAAGFNLIGSVWAMAVYLGGVIAWLIFLLGNSKIFKNKFYQLSGYLALILFLISLIIIDFKPIWLAVALSMIIVIWLKLKEHSPEKDVEFDGVKRIDLKLVYLPAVIFILAAILIVIKLPLAERFHLPNLITLNNQSTHGIALNTFKESFKNFIVGSGPATFEYQYVLHQPESIAQGPFWQTRFSQGKYALGTFLVEFGVLGLIGFLLIIISFLYSAFRTVILAREENDQADHTYIQSAVLIAGFYFLLAWFLYSVDFTLLFASFLILGLWVAAASNKRKEIIFTKSPQQAFFIMLLGIVIIACSVIGLFYSGKKYVGAVDYSQAIKMVMQKDFNVDSAINLLTKASDIDTANDLYLRELSEVYLIKISQIQSSQLLTPEQKQSETQLAVSQLEMVLKKMIEVNPKNSQNWEQAARVYSNLTVLDANAYQLAIGNYLQAKELNPKNPSILFNLANINFNLAKSARGQSQQTDIKEEDKNKLQTFYEQNLNSALENLDVAVKLKNNYTIAYYLRAVIYEFSEQYDLALANYRAVLQLEPGNEEVIEKVKEIQGMGAEEE</sequence>
<name>A0A1F6FMU0_9BACT</name>
<feature type="transmembrane region" description="Helical" evidence="2">
    <location>
        <begin position="390"/>
        <end position="409"/>
    </location>
</feature>
<keyword evidence="1" id="KW-0802">TPR repeat</keyword>
<feature type="transmembrane region" description="Helical" evidence="2">
    <location>
        <begin position="9"/>
        <end position="29"/>
    </location>
</feature>
<reference evidence="3 4" key="1">
    <citation type="journal article" date="2016" name="Nat. Commun.">
        <title>Thousands of microbial genomes shed light on interconnected biogeochemical processes in an aquifer system.</title>
        <authorList>
            <person name="Anantharaman K."/>
            <person name="Brown C.T."/>
            <person name="Hug L.A."/>
            <person name="Sharon I."/>
            <person name="Castelle C.J."/>
            <person name="Probst A.J."/>
            <person name="Thomas B.C."/>
            <person name="Singh A."/>
            <person name="Wilkins M.J."/>
            <person name="Karaoz U."/>
            <person name="Brodie E.L."/>
            <person name="Williams K.H."/>
            <person name="Hubbard S.S."/>
            <person name="Banfield J.F."/>
        </authorList>
    </citation>
    <scope>NUCLEOTIDE SEQUENCE [LARGE SCALE GENOMIC DNA]</scope>
</reference>
<evidence type="ECO:0000313" key="4">
    <source>
        <dbReference type="Proteomes" id="UP000179136"/>
    </source>
</evidence>
<feature type="transmembrane region" description="Helical" evidence="2">
    <location>
        <begin position="415"/>
        <end position="434"/>
    </location>
</feature>
<evidence type="ECO:0000256" key="1">
    <source>
        <dbReference type="PROSITE-ProRule" id="PRU00339"/>
    </source>
</evidence>
<feature type="transmembrane region" description="Helical" evidence="2">
    <location>
        <begin position="446"/>
        <end position="466"/>
    </location>
</feature>
<keyword evidence="2" id="KW-0812">Transmembrane</keyword>
<feature type="repeat" description="TPR" evidence="1">
    <location>
        <begin position="662"/>
        <end position="695"/>
    </location>
</feature>
<evidence type="ECO:0000313" key="3">
    <source>
        <dbReference type="EMBL" id="OGG87182.1"/>
    </source>
</evidence>
<dbReference type="PROSITE" id="PS50005">
    <property type="entry name" value="TPR"/>
    <property type="match status" value="1"/>
</dbReference>
<dbReference type="InterPro" id="IPR051533">
    <property type="entry name" value="WaaL-like"/>
</dbReference>
<evidence type="ECO:0000256" key="2">
    <source>
        <dbReference type="SAM" id="Phobius"/>
    </source>
</evidence>
<dbReference type="PANTHER" id="PTHR37422">
    <property type="entry name" value="TEICHURONIC ACID BIOSYNTHESIS PROTEIN TUAE"/>
    <property type="match status" value="1"/>
</dbReference>
<gene>
    <name evidence="3" type="ORF">A3B87_03110</name>
</gene>
<feature type="transmembrane region" description="Helical" evidence="2">
    <location>
        <begin position="65"/>
        <end position="84"/>
    </location>
</feature>
<dbReference type="STRING" id="1798561.A3B87_03110"/>
<dbReference type="Proteomes" id="UP000179136">
    <property type="component" value="Unassembled WGS sequence"/>
</dbReference>
<feature type="transmembrane region" description="Helical" evidence="2">
    <location>
        <begin position="35"/>
        <end position="53"/>
    </location>
</feature>
<keyword evidence="2" id="KW-0472">Membrane</keyword>
<protein>
    <submittedName>
        <fullName evidence="3">Uncharacterized protein</fullName>
    </submittedName>
</protein>
<feature type="transmembrane region" description="Helical" evidence="2">
    <location>
        <begin position="255"/>
        <end position="276"/>
    </location>
</feature>
<feature type="transmembrane region" description="Helical" evidence="2">
    <location>
        <begin position="344"/>
        <end position="370"/>
    </location>
</feature>
<feature type="transmembrane region" description="Helical" evidence="2">
    <location>
        <begin position="158"/>
        <end position="182"/>
    </location>
</feature>
<feature type="transmembrane region" description="Helical" evidence="2">
    <location>
        <begin position="218"/>
        <end position="234"/>
    </location>
</feature>
<dbReference type="PANTHER" id="PTHR37422:SF13">
    <property type="entry name" value="LIPOPOLYSACCHARIDE BIOSYNTHESIS PROTEIN PA4999-RELATED"/>
    <property type="match status" value="1"/>
</dbReference>
<organism evidence="3 4">
    <name type="scientific">Candidatus Kuenenbacteria bacterium RIFCSPHIGHO2_02_FULL_39_13</name>
    <dbReference type="NCBI Taxonomy" id="1798561"/>
    <lineage>
        <taxon>Bacteria</taxon>
        <taxon>Candidatus Kueneniibacteriota</taxon>
    </lineage>
</organism>
<proteinExistence type="predicted"/>
<keyword evidence="2" id="KW-1133">Transmembrane helix</keyword>
<feature type="transmembrane region" description="Helical" evidence="2">
    <location>
        <begin position="194"/>
        <end position="212"/>
    </location>
</feature>
<dbReference type="EMBL" id="MFMW01000019">
    <property type="protein sequence ID" value="OGG87182.1"/>
    <property type="molecule type" value="Genomic_DNA"/>
</dbReference>
<dbReference type="InterPro" id="IPR019734">
    <property type="entry name" value="TPR_rpt"/>
</dbReference>
<dbReference type="SMART" id="SM00028">
    <property type="entry name" value="TPR"/>
    <property type="match status" value="2"/>
</dbReference>
<accession>A0A1F6FMU0</accession>
<feature type="transmembrane region" description="Helical" evidence="2">
    <location>
        <begin position="90"/>
        <end position="113"/>
    </location>
</feature>
<dbReference type="Gene3D" id="1.25.40.10">
    <property type="entry name" value="Tetratricopeptide repeat domain"/>
    <property type="match status" value="2"/>
</dbReference>
<dbReference type="SUPFAM" id="SSF48452">
    <property type="entry name" value="TPR-like"/>
    <property type="match status" value="1"/>
</dbReference>
<comment type="caution">
    <text evidence="3">The sequence shown here is derived from an EMBL/GenBank/DDBJ whole genome shotgun (WGS) entry which is preliminary data.</text>
</comment>
<feature type="transmembrane region" description="Helical" evidence="2">
    <location>
        <begin position="125"/>
        <end position="146"/>
    </location>
</feature>